<dbReference type="AlphaFoldDB" id="A0A133V992"/>
<dbReference type="PANTHER" id="PTHR43080">
    <property type="entry name" value="CBS DOMAIN-CONTAINING PROTEIN CBSX3, MITOCHONDRIAL"/>
    <property type="match status" value="1"/>
</dbReference>
<organism evidence="4 5">
    <name type="scientific">candidate division MSBL1 archaeon SCGC-AAA261G05</name>
    <dbReference type="NCBI Taxonomy" id="1698276"/>
    <lineage>
        <taxon>Archaea</taxon>
        <taxon>Methanobacteriati</taxon>
        <taxon>Methanobacteriota</taxon>
        <taxon>candidate division MSBL1</taxon>
    </lineage>
</organism>
<evidence type="ECO:0000313" key="4">
    <source>
        <dbReference type="EMBL" id="KXB03004.1"/>
    </source>
</evidence>
<dbReference type="InterPro" id="IPR046342">
    <property type="entry name" value="CBS_dom_sf"/>
</dbReference>
<dbReference type="PROSITE" id="PS51371">
    <property type="entry name" value="CBS"/>
    <property type="match status" value="4"/>
</dbReference>
<dbReference type="Gene3D" id="3.10.580.10">
    <property type="entry name" value="CBS-domain"/>
    <property type="match status" value="2"/>
</dbReference>
<feature type="domain" description="CBS" evidence="3">
    <location>
        <begin position="62"/>
        <end position="121"/>
    </location>
</feature>
<dbReference type="PANTHER" id="PTHR43080:SF2">
    <property type="entry name" value="CBS DOMAIN-CONTAINING PROTEIN"/>
    <property type="match status" value="1"/>
</dbReference>
<reference evidence="4 5" key="1">
    <citation type="journal article" date="2016" name="Sci. Rep.">
        <title>Metabolic traits of an uncultured archaeal lineage -MSBL1- from brine pools of the Red Sea.</title>
        <authorList>
            <person name="Mwirichia R."/>
            <person name="Alam I."/>
            <person name="Rashid M."/>
            <person name="Vinu M."/>
            <person name="Ba-Alawi W."/>
            <person name="Anthony Kamau A."/>
            <person name="Kamanda Ngugi D."/>
            <person name="Goker M."/>
            <person name="Klenk H.P."/>
            <person name="Bajic V."/>
            <person name="Stingl U."/>
        </authorList>
    </citation>
    <scope>NUCLEOTIDE SEQUENCE [LARGE SCALE GENOMIC DNA]</scope>
    <source>
        <strain evidence="4">SCGC-AAA261G05</strain>
    </source>
</reference>
<comment type="caution">
    <text evidence="4">The sequence shown here is derived from an EMBL/GenBank/DDBJ whole genome shotgun (WGS) entry which is preliminary data.</text>
</comment>
<keyword evidence="5" id="KW-1185">Reference proteome</keyword>
<dbReference type="SMART" id="SM00116">
    <property type="entry name" value="CBS"/>
    <property type="match status" value="4"/>
</dbReference>
<dbReference type="SUPFAM" id="SSF54631">
    <property type="entry name" value="CBS-domain pair"/>
    <property type="match status" value="2"/>
</dbReference>
<name>A0A133V992_9EURY</name>
<dbReference type="InterPro" id="IPR051257">
    <property type="entry name" value="Diverse_CBS-Domain"/>
</dbReference>
<dbReference type="InterPro" id="IPR000644">
    <property type="entry name" value="CBS_dom"/>
</dbReference>
<protein>
    <recommendedName>
        <fullName evidence="3">CBS domain-containing protein</fullName>
    </recommendedName>
</protein>
<sequence>MRSSPPTISSSDLATRAREVARSTGLQSLPVTKDGRLEGVVTSRDLLHITSTRSNIPVLGLMTPPIIVATPEWSIAKLARKTIQADISLVPVTQSSTDKSLLGVVRLEDVLEKISEAPEDGPKVKDVMSREVITCNPKDRVTRVWNIMEETNFSGIPVTQKQKVIGMITRSDIIKSGKARLATESEGGRTPPKVETLMKSPPRTIKADKSINKAIQLMVGQNIGRLPIVEDEKLIGILDREDVIKPYL</sequence>
<feature type="domain" description="CBS" evidence="3">
    <location>
        <begin position="1"/>
        <end position="58"/>
    </location>
</feature>
<accession>A0A133V992</accession>
<evidence type="ECO:0000259" key="3">
    <source>
        <dbReference type="PROSITE" id="PS51371"/>
    </source>
</evidence>
<dbReference type="EMBL" id="LHYA01000049">
    <property type="protein sequence ID" value="KXB03004.1"/>
    <property type="molecule type" value="Genomic_DNA"/>
</dbReference>
<dbReference type="Pfam" id="PF00571">
    <property type="entry name" value="CBS"/>
    <property type="match status" value="4"/>
</dbReference>
<feature type="domain" description="CBS" evidence="3">
    <location>
        <begin position="198"/>
        <end position="248"/>
    </location>
</feature>
<evidence type="ECO:0000256" key="1">
    <source>
        <dbReference type="ARBA" id="ARBA00023122"/>
    </source>
</evidence>
<evidence type="ECO:0000256" key="2">
    <source>
        <dbReference type="PROSITE-ProRule" id="PRU00703"/>
    </source>
</evidence>
<feature type="domain" description="CBS" evidence="3">
    <location>
        <begin position="128"/>
        <end position="183"/>
    </location>
</feature>
<dbReference type="Proteomes" id="UP000070405">
    <property type="component" value="Unassembled WGS sequence"/>
</dbReference>
<evidence type="ECO:0000313" key="5">
    <source>
        <dbReference type="Proteomes" id="UP000070405"/>
    </source>
</evidence>
<gene>
    <name evidence="4" type="ORF">AKJ47_02990</name>
</gene>
<keyword evidence="1 2" id="KW-0129">CBS domain</keyword>
<proteinExistence type="predicted"/>